<dbReference type="GO" id="GO:0006629">
    <property type="term" value="P:lipid metabolic process"/>
    <property type="evidence" value="ECO:0007669"/>
    <property type="project" value="InterPro"/>
</dbReference>
<gene>
    <name evidence="11" type="ORF">CVT24_010656</name>
</gene>
<evidence type="ECO:0000256" key="5">
    <source>
        <dbReference type="ARBA" id="ARBA00022692"/>
    </source>
</evidence>
<evidence type="ECO:0000256" key="1">
    <source>
        <dbReference type="ARBA" id="ARBA00004141"/>
    </source>
</evidence>
<dbReference type="GO" id="GO:0008374">
    <property type="term" value="F:O-acyltransferase activity"/>
    <property type="evidence" value="ECO:0007669"/>
    <property type="project" value="InterPro"/>
</dbReference>
<dbReference type="InParanoid" id="A0A409YLX0"/>
<dbReference type="EMBL" id="NHTK01000994">
    <property type="protein sequence ID" value="PPR04083.1"/>
    <property type="molecule type" value="Genomic_DNA"/>
</dbReference>
<evidence type="ECO:0000256" key="4">
    <source>
        <dbReference type="ARBA" id="ARBA00022679"/>
    </source>
</evidence>
<keyword evidence="4" id="KW-0808">Transferase</keyword>
<reference evidence="11 12" key="1">
    <citation type="journal article" date="2018" name="Evol. Lett.">
        <title>Horizontal gene cluster transfer increased hallucinogenic mushroom diversity.</title>
        <authorList>
            <person name="Reynolds H.T."/>
            <person name="Vijayakumar V."/>
            <person name="Gluck-Thaler E."/>
            <person name="Korotkin H.B."/>
            <person name="Matheny P.B."/>
            <person name="Slot J.C."/>
        </authorList>
    </citation>
    <scope>NUCLEOTIDE SEQUENCE [LARGE SCALE GENOMIC DNA]</scope>
    <source>
        <strain evidence="11 12">2629</strain>
    </source>
</reference>
<dbReference type="PANTHER" id="PTHR31595:SF57">
    <property type="entry name" value="OS04G0481900 PROTEIN"/>
    <property type="match status" value="1"/>
</dbReference>
<evidence type="ECO:0000256" key="8">
    <source>
        <dbReference type="SAM" id="MobiDB-lite"/>
    </source>
</evidence>
<dbReference type="Pfam" id="PF13813">
    <property type="entry name" value="MBOAT_2"/>
    <property type="match status" value="1"/>
</dbReference>
<dbReference type="GO" id="GO:0016020">
    <property type="term" value="C:membrane"/>
    <property type="evidence" value="ECO:0007669"/>
    <property type="project" value="UniProtKB-SubCell"/>
</dbReference>
<feature type="domain" description="Wax synthase" evidence="10">
    <location>
        <begin position="283"/>
        <end position="363"/>
    </location>
</feature>
<dbReference type="OrthoDB" id="1077582at2759"/>
<dbReference type="STRING" id="181874.A0A409YLX0"/>
<feature type="region of interest" description="Disordered" evidence="8">
    <location>
        <begin position="124"/>
        <end position="145"/>
    </location>
</feature>
<organism evidence="11 12">
    <name type="scientific">Panaeolus cyanescens</name>
    <dbReference type="NCBI Taxonomy" id="181874"/>
    <lineage>
        <taxon>Eukaryota</taxon>
        <taxon>Fungi</taxon>
        <taxon>Dikarya</taxon>
        <taxon>Basidiomycota</taxon>
        <taxon>Agaricomycotina</taxon>
        <taxon>Agaricomycetes</taxon>
        <taxon>Agaricomycetidae</taxon>
        <taxon>Agaricales</taxon>
        <taxon>Agaricineae</taxon>
        <taxon>Galeropsidaceae</taxon>
        <taxon>Panaeolus</taxon>
    </lineage>
</organism>
<name>A0A409YLX0_9AGAR</name>
<feature type="transmembrane region" description="Helical" evidence="9">
    <location>
        <begin position="322"/>
        <end position="342"/>
    </location>
</feature>
<evidence type="ECO:0000256" key="2">
    <source>
        <dbReference type="ARBA" id="ARBA00005179"/>
    </source>
</evidence>
<comment type="caution">
    <text evidence="11">The sequence shown here is derived from an EMBL/GenBank/DDBJ whole genome shotgun (WGS) entry which is preliminary data.</text>
</comment>
<dbReference type="AlphaFoldDB" id="A0A409YLX0"/>
<accession>A0A409YLX0</accession>
<comment type="pathway">
    <text evidence="2">Secondary metabolite biosynthesis.</text>
</comment>
<evidence type="ECO:0000313" key="12">
    <source>
        <dbReference type="Proteomes" id="UP000284842"/>
    </source>
</evidence>
<dbReference type="InterPro" id="IPR032805">
    <property type="entry name" value="Wax_synthase_dom"/>
</dbReference>
<sequence length="440" mass="49656">MDLTVWQEIQLGAHQAFRTIVPHERDRIPITWQNGSLPILCYAPFIFMAYLARRPDTYLIRLLLLPSVIASILVAAYRFTWTNPELNVYNWGQCLFAAVAIAKSLEFAFTPEGMLKLGESRPGVVKGKAKDKSEPNGSTSNLHTNTDHDAPHPYLAAWFCDAFELAHSLRGLRWKFGQGAYIPPDPRPLSPPYAFLRATAITFAKHYLLLDFIESCLKRLPGSISTPLGGSIFYSSLPPFQRYAVSTVIHILTGTALLEGFGMVYDLVTLLAVGVFHSDPTSWPPIIDAPWKATSMHDLWARRWHQLLRRTFLVFGGYPGRFLAFGSELGLVFGTFIASGLFHECAMYAMRRGYDHSATIFFAMQGPVLVGERLWRKVTGRRVGGWIGRLWVYFMMFVVAQPMVDAWHRRGLAGGRVIPPTLSPVRQILFPIIQKLWELV</sequence>
<evidence type="ECO:0000256" key="7">
    <source>
        <dbReference type="ARBA" id="ARBA00023136"/>
    </source>
</evidence>
<feature type="compositionally biased region" description="Polar residues" evidence="8">
    <location>
        <begin position="135"/>
        <end position="144"/>
    </location>
</feature>
<evidence type="ECO:0000256" key="3">
    <source>
        <dbReference type="ARBA" id="ARBA00007282"/>
    </source>
</evidence>
<proteinExistence type="inferred from homology"/>
<dbReference type="PANTHER" id="PTHR31595">
    <property type="entry name" value="LONG-CHAIN-ALCOHOL O-FATTY-ACYLTRANSFERASE 3-RELATED"/>
    <property type="match status" value="1"/>
</dbReference>
<comment type="subcellular location">
    <subcellularLocation>
        <location evidence="1">Membrane</location>
        <topology evidence="1">Multi-pass membrane protein</topology>
    </subcellularLocation>
</comment>
<feature type="transmembrane region" description="Helical" evidence="9">
    <location>
        <begin position="383"/>
        <end position="404"/>
    </location>
</feature>
<protein>
    <recommendedName>
        <fullName evidence="10">Wax synthase domain-containing protein</fullName>
    </recommendedName>
</protein>
<dbReference type="Proteomes" id="UP000284842">
    <property type="component" value="Unassembled WGS sequence"/>
</dbReference>
<keyword evidence="12" id="KW-1185">Reference proteome</keyword>
<keyword evidence="5 9" id="KW-0812">Transmembrane</keyword>
<feature type="transmembrane region" description="Helical" evidence="9">
    <location>
        <begin position="59"/>
        <end position="77"/>
    </location>
</feature>
<dbReference type="InterPro" id="IPR044851">
    <property type="entry name" value="Wax_synthase"/>
</dbReference>
<comment type="similarity">
    <text evidence="3">Belongs to the wax synthase family.</text>
</comment>
<evidence type="ECO:0000259" key="10">
    <source>
        <dbReference type="Pfam" id="PF13813"/>
    </source>
</evidence>
<evidence type="ECO:0000256" key="6">
    <source>
        <dbReference type="ARBA" id="ARBA00022989"/>
    </source>
</evidence>
<keyword evidence="6 9" id="KW-1133">Transmembrane helix</keyword>
<feature type="transmembrane region" description="Helical" evidence="9">
    <location>
        <begin position="35"/>
        <end position="52"/>
    </location>
</feature>
<keyword evidence="7 9" id="KW-0472">Membrane</keyword>
<evidence type="ECO:0000313" key="11">
    <source>
        <dbReference type="EMBL" id="PPR04083.1"/>
    </source>
</evidence>
<evidence type="ECO:0000256" key="9">
    <source>
        <dbReference type="SAM" id="Phobius"/>
    </source>
</evidence>